<name>A0ABS0AF62_9GAMM</name>
<evidence type="ECO:0000313" key="2">
    <source>
        <dbReference type="Proteomes" id="UP000644441"/>
    </source>
</evidence>
<protein>
    <submittedName>
        <fullName evidence="1">Uncharacterized protein</fullName>
    </submittedName>
</protein>
<comment type="caution">
    <text evidence="1">The sequence shown here is derived from an EMBL/GenBank/DDBJ whole genome shotgun (WGS) entry which is preliminary data.</text>
</comment>
<dbReference type="Proteomes" id="UP000644441">
    <property type="component" value="Unassembled WGS sequence"/>
</dbReference>
<accession>A0ABS0AF62</accession>
<sequence length="68" mass="7648">MVILKGAERFVIISRRPARKGKRLYPSYPVECSPAARRAHTKGYVGGFILGHCTHGGRCRDKLPLLRE</sequence>
<evidence type="ECO:0000313" key="1">
    <source>
        <dbReference type="EMBL" id="MBF5052131.1"/>
    </source>
</evidence>
<keyword evidence="2" id="KW-1185">Reference proteome</keyword>
<dbReference type="EMBL" id="ARXR01000004">
    <property type="protein sequence ID" value="MBF5052131.1"/>
    <property type="molecule type" value="Genomic_DNA"/>
</dbReference>
<proteinExistence type="predicted"/>
<organism evidence="1 2">
    <name type="scientific">Alloalcanivorax venustensis ISO4</name>
    <dbReference type="NCBI Taxonomy" id="1177184"/>
    <lineage>
        <taxon>Bacteria</taxon>
        <taxon>Pseudomonadati</taxon>
        <taxon>Pseudomonadota</taxon>
        <taxon>Gammaproteobacteria</taxon>
        <taxon>Oceanospirillales</taxon>
        <taxon>Alcanivoracaceae</taxon>
        <taxon>Alloalcanivorax</taxon>
    </lineage>
</organism>
<reference evidence="1 2" key="1">
    <citation type="submission" date="2012-09" db="EMBL/GenBank/DDBJ databases">
        <title>Genome Sequence of alkane-degrading Bacterium Alcanivorax venustensis ISO4.</title>
        <authorList>
            <person name="Lai Q."/>
            <person name="Shao Z."/>
        </authorList>
    </citation>
    <scope>NUCLEOTIDE SEQUENCE [LARGE SCALE GENOMIC DNA]</scope>
    <source>
        <strain evidence="1 2">ISO4</strain>
    </source>
</reference>
<gene>
    <name evidence="1" type="ORF">ISO4_00733</name>
</gene>